<protein>
    <submittedName>
        <fullName evidence="3">Biotin/lipoyl-binding protein</fullName>
    </submittedName>
</protein>
<accession>A0A7X3MMA0</accession>
<proteinExistence type="predicted"/>
<name>A0A7X3MMA0_9FIRM</name>
<dbReference type="Gene3D" id="2.40.50.100">
    <property type="match status" value="1"/>
</dbReference>
<reference evidence="3 4" key="1">
    <citation type="submission" date="2019-12" db="EMBL/GenBank/DDBJ databases">
        <title>Sporaefaciens musculi gen. nov., sp. nov., a novel bacterium isolated from the caecum of an obese mouse.</title>
        <authorList>
            <person name="Rasmussen T.S."/>
            <person name="Streidl T."/>
            <person name="Hitch T.C.A."/>
            <person name="Wortmann E."/>
            <person name="Deptula P."/>
            <person name="Hansen M."/>
            <person name="Nielsen D.S."/>
            <person name="Clavel T."/>
            <person name="Vogensen F.K."/>
        </authorList>
    </citation>
    <scope>NUCLEOTIDE SEQUENCE [LARGE SCALE GENOMIC DNA]</scope>
    <source>
        <strain evidence="3 4">WCA-9-b2</strain>
        <plasmid evidence="3">unnamed</plasmid>
    </source>
</reference>
<feature type="region of interest" description="Disordered" evidence="2">
    <location>
        <begin position="455"/>
        <end position="474"/>
    </location>
</feature>
<evidence type="ECO:0000256" key="2">
    <source>
        <dbReference type="SAM" id="MobiDB-lite"/>
    </source>
</evidence>
<comment type="caution">
    <text evidence="3">The sequence shown here is derived from an EMBL/GenBank/DDBJ whole genome shotgun (WGS) entry which is preliminary data.</text>
</comment>
<evidence type="ECO:0000313" key="3">
    <source>
        <dbReference type="EMBL" id="MXP79054.1"/>
    </source>
</evidence>
<organism evidence="3 4">
    <name type="scientific">Sporofaciens musculi</name>
    <dbReference type="NCBI Taxonomy" id="2681861"/>
    <lineage>
        <taxon>Bacteria</taxon>
        <taxon>Bacillati</taxon>
        <taxon>Bacillota</taxon>
        <taxon>Clostridia</taxon>
        <taxon>Lachnospirales</taxon>
        <taxon>Lachnospiraceae</taxon>
        <taxon>Sporofaciens</taxon>
    </lineage>
</organism>
<dbReference type="Gene3D" id="2.40.420.20">
    <property type="match status" value="1"/>
</dbReference>
<evidence type="ECO:0000256" key="1">
    <source>
        <dbReference type="SAM" id="Coils"/>
    </source>
</evidence>
<dbReference type="AlphaFoldDB" id="A0A7X3MMA0"/>
<dbReference type="EMBL" id="WUQX01000003">
    <property type="protein sequence ID" value="MXP79054.1"/>
    <property type="molecule type" value="Genomic_DNA"/>
</dbReference>
<dbReference type="RefSeq" id="WP_159757607.1">
    <property type="nucleotide sequence ID" value="NZ_WUQX01000003.1"/>
</dbReference>
<evidence type="ECO:0000313" key="4">
    <source>
        <dbReference type="Proteomes" id="UP000460412"/>
    </source>
</evidence>
<keyword evidence="1" id="KW-0175">Coiled coil</keyword>
<gene>
    <name evidence="3" type="ORF">GN277_28245</name>
</gene>
<dbReference type="GO" id="GO:0015562">
    <property type="term" value="F:efflux transmembrane transporter activity"/>
    <property type="evidence" value="ECO:0007669"/>
    <property type="project" value="TreeGrafter"/>
</dbReference>
<feature type="coiled-coil region" evidence="1">
    <location>
        <begin position="93"/>
        <end position="127"/>
    </location>
</feature>
<sequence length="474" mass="51744">MIRKKAFGIFGGFLAVMLVFTILSRAASGASMARVETVRISTGTIDHRVSASGRVEAGKEIAVYTEGAQRVEEIFVREGQMVEKGEVLFQISLSELEEQITAARQDMEKMRLQNQDILNSRNQEQQDQATARNRAAEDYDAAVLKGEQSIAEAKSAWEAAEGALREFLESSADERLYSQEQEISGEGSLSGQTDDSAGGEESGAEWEVRKSELEQAAADAKQAYDEAVSSNDQNILAAKRALEDSSKGLTLDSTLEQNEITRQQEELKLNKLIELKAAEGKIQAPVRGTVTEIMITTGDFTSDQTAIRMADASGESCLTVSVDRTEGEFISAGSSVEIKASGKTEKICDYTVTDIVENKEDKTLLDIRIHLPGGVLEAGTLAEAEIVRKPENYAVTLPVETLHEERGGYYVLVLEEEQGVLGTELAVRRFDVEVLDKNGTAAALEEGVLSGEQEVVSSSNRMLQEGDRVRKKEK</sequence>
<dbReference type="PANTHER" id="PTHR30469">
    <property type="entry name" value="MULTIDRUG RESISTANCE PROTEIN MDTA"/>
    <property type="match status" value="1"/>
</dbReference>
<dbReference type="GO" id="GO:1990281">
    <property type="term" value="C:efflux pump complex"/>
    <property type="evidence" value="ECO:0007669"/>
    <property type="project" value="TreeGrafter"/>
</dbReference>
<geneLocation type="plasmid" evidence="3">
    <name>unnamed</name>
</geneLocation>
<feature type="compositionally biased region" description="Polar residues" evidence="2">
    <location>
        <begin position="181"/>
        <end position="193"/>
    </location>
</feature>
<dbReference type="Proteomes" id="UP000460412">
    <property type="component" value="Unassembled WGS sequence"/>
</dbReference>
<feature type="compositionally biased region" description="Basic and acidic residues" evidence="2">
    <location>
        <begin position="464"/>
        <end position="474"/>
    </location>
</feature>
<keyword evidence="3" id="KW-0614">Plasmid</keyword>
<dbReference type="SUPFAM" id="SSF111369">
    <property type="entry name" value="HlyD-like secretion proteins"/>
    <property type="match status" value="1"/>
</dbReference>
<feature type="region of interest" description="Disordered" evidence="2">
    <location>
        <begin position="181"/>
        <end position="208"/>
    </location>
</feature>
<dbReference type="Gene3D" id="1.10.287.470">
    <property type="entry name" value="Helix hairpin bin"/>
    <property type="match status" value="1"/>
</dbReference>
<keyword evidence="4" id="KW-1185">Reference proteome</keyword>